<protein>
    <recommendedName>
        <fullName evidence="1">Polynucleotide kinase-phosphatase ligase domain-containing protein</fullName>
    </recommendedName>
</protein>
<evidence type="ECO:0000313" key="3">
    <source>
        <dbReference type="Proteomes" id="UP000555103"/>
    </source>
</evidence>
<feature type="domain" description="Polynucleotide kinase-phosphatase ligase" evidence="1">
    <location>
        <begin position="22"/>
        <end position="360"/>
    </location>
</feature>
<keyword evidence="3" id="KW-1185">Reference proteome</keyword>
<dbReference type="InterPro" id="IPR032380">
    <property type="entry name" value="PNKP_ligase_dom"/>
</dbReference>
<evidence type="ECO:0000313" key="2">
    <source>
        <dbReference type="EMBL" id="MBB4038112.1"/>
    </source>
</evidence>
<organism evidence="2 3">
    <name type="scientific">Dysgonomonas hofstadii</name>
    <dbReference type="NCBI Taxonomy" id="637886"/>
    <lineage>
        <taxon>Bacteria</taxon>
        <taxon>Pseudomonadati</taxon>
        <taxon>Bacteroidota</taxon>
        <taxon>Bacteroidia</taxon>
        <taxon>Bacteroidales</taxon>
        <taxon>Dysgonomonadaceae</taxon>
        <taxon>Dysgonomonas</taxon>
    </lineage>
</organism>
<accession>A0A840D0E5</accession>
<dbReference type="AlphaFoldDB" id="A0A840D0E5"/>
<reference evidence="2 3" key="1">
    <citation type="submission" date="2020-08" db="EMBL/GenBank/DDBJ databases">
        <title>Genomic Encyclopedia of Type Strains, Phase IV (KMG-IV): sequencing the most valuable type-strain genomes for metagenomic binning, comparative biology and taxonomic classification.</title>
        <authorList>
            <person name="Goeker M."/>
        </authorList>
    </citation>
    <scope>NUCLEOTIDE SEQUENCE [LARGE SCALE GENOMIC DNA]</scope>
    <source>
        <strain evidence="2 3">DSM 104969</strain>
    </source>
</reference>
<dbReference type="Proteomes" id="UP000555103">
    <property type="component" value="Unassembled WGS sequence"/>
</dbReference>
<dbReference type="Pfam" id="PF16542">
    <property type="entry name" value="PNKP_ligase"/>
    <property type="match status" value="1"/>
</dbReference>
<gene>
    <name evidence="2" type="ORF">GGR21_004041</name>
</gene>
<dbReference type="Gene3D" id="3.30.470.30">
    <property type="entry name" value="DNA ligase/mRNA capping enzyme"/>
    <property type="match status" value="2"/>
</dbReference>
<comment type="caution">
    <text evidence="2">The sequence shown here is derived from an EMBL/GenBank/DDBJ whole genome shotgun (WGS) entry which is preliminary data.</text>
</comment>
<dbReference type="EMBL" id="JACIEP010000023">
    <property type="protein sequence ID" value="MBB4038112.1"/>
    <property type="molecule type" value="Genomic_DNA"/>
</dbReference>
<evidence type="ECO:0000259" key="1">
    <source>
        <dbReference type="Pfam" id="PF16542"/>
    </source>
</evidence>
<sequence length="394" mass="46663">MEDLKRLKNRIDWFCENKINAFSPTISPAPKSPERKEIESIDKAIRYFYDNGIKEVVVEKKYMGSYCDIYLNKNLEDTYFVSRNGHKIDHIDLDAAKEACRELHARFDWTNLQLIIIQSELMPWSSMGKGLIENEFGGYLNVHQNHFEHLANSSLYKKIEAVRESDAYKQFIEDKNMLSTKDLRAKYPHHIIRQYESLFEFKVLDLTVYKQSIDVYETQINHFGQQGDIYFKPFNILKKVFDDGSEEFVNDNLSYKEVNDDEFLHLSIDNDTELDQSIETVYSWFATLEKNSEEGIVIKPRQAFIKGMPPAFKVRNNQYLTMIYGVNFHDQYGYYIYKRNIGRKLECSINDWMLNWELLKVPYKDINKENYFLKNLVFDRIMGEKAEAGLDTRL</sequence>
<name>A0A840D0E5_9BACT</name>
<proteinExistence type="predicted"/>
<dbReference type="RefSeq" id="WP_183308926.1">
    <property type="nucleotide sequence ID" value="NZ_JACIEP010000023.1"/>
</dbReference>